<organism evidence="3 4">
    <name type="scientific">Aquimarina algicola</name>
    <dbReference type="NCBI Taxonomy" id="2589995"/>
    <lineage>
        <taxon>Bacteria</taxon>
        <taxon>Pseudomonadati</taxon>
        <taxon>Bacteroidota</taxon>
        <taxon>Flavobacteriia</taxon>
        <taxon>Flavobacteriales</taxon>
        <taxon>Flavobacteriaceae</taxon>
        <taxon>Aquimarina</taxon>
    </lineage>
</organism>
<feature type="transmembrane region" description="Helical" evidence="1">
    <location>
        <begin position="91"/>
        <end position="110"/>
    </location>
</feature>
<reference evidence="3 4" key="1">
    <citation type="submission" date="2019-06" db="EMBL/GenBank/DDBJ databases">
        <authorList>
            <person name="Meng X."/>
        </authorList>
    </citation>
    <scope>NUCLEOTIDE SEQUENCE [LARGE SCALE GENOMIC DNA]</scope>
    <source>
        <strain evidence="3 4">M625</strain>
    </source>
</reference>
<gene>
    <name evidence="3" type="ORF">FHK87_01640</name>
</gene>
<keyword evidence="4" id="KW-1185">Reference proteome</keyword>
<proteinExistence type="predicted"/>
<keyword evidence="1" id="KW-0472">Membrane</keyword>
<keyword evidence="1" id="KW-1133">Transmembrane helix</keyword>
<dbReference type="RefSeq" id="WP_140588997.1">
    <property type="nucleotide sequence ID" value="NZ_VFWZ01000001.1"/>
</dbReference>
<evidence type="ECO:0000259" key="2">
    <source>
        <dbReference type="Pfam" id="PF17032"/>
    </source>
</evidence>
<dbReference type="InterPro" id="IPR031493">
    <property type="entry name" value="Zinc_ribbon_15"/>
</dbReference>
<dbReference type="Pfam" id="PF17032">
    <property type="entry name" value="Zn_ribbon_15"/>
    <property type="match status" value="1"/>
</dbReference>
<evidence type="ECO:0000256" key="1">
    <source>
        <dbReference type="SAM" id="Phobius"/>
    </source>
</evidence>
<name>A0A504JD51_9FLAO</name>
<protein>
    <submittedName>
        <fullName evidence="3">Zinc-ribbon domain-containing protein</fullName>
    </submittedName>
</protein>
<comment type="caution">
    <text evidence="3">The sequence shown here is derived from an EMBL/GenBank/DDBJ whole genome shotgun (WGS) entry which is preliminary data.</text>
</comment>
<keyword evidence="1" id="KW-0812">Transmembrane</keyword>
<sequence length="116" mass="13714">MFIFFGTRASLIKSKQIQGNFECSYCQNNTFNVSIYGRYFHVFWIPIFPLYKSTYLECTHCKKTYNLYETPENFREQLKKDNETAPPKRPLWHSFGGLVFLLIVTIIILSSTMNSF</sequence>
<evidence type="ECO:0000313" key="4">
    <source>
        <dbReference type="Proteomes" id="UP000315540"/>
    </source>
</evidence>
<accession>A0A504JD51</accession>
<dbReference type="OrthoDB" id="766141at2"/>
<evidence type="ECO:0000313" key="3">
    <source>
        <dbReference type="EMBL" id="TPN88946.1"/>
    </source>
</evidence>
<dbReference type="Proteomes" id="UP000315540">
    <property type="component" value="Unassembled WGS sequence"/>
</dbReference>
<dbReference type="AlphaFoldDB" id="A0A504JD51"/>
<feature type="domain" description="Zinc-ribbon 15" evidence="2">
    <location>
        <begin position="22"/>
        <end position="67"/>
    </location>
</feature>
<dbReference type="EMBL" id="VFWZ01000001">
    <property type="protein sequence ID" value="TPN88946.1"/>
    <property type="molecule type" value="Genomic_DNA"/>
</dbReference>